<gene>
    <name evidence="1" type="ORF">MNB_SUP05-SYMBIONT-5-638</name>
</gene>
<sequence length="100" mass="11343">MTQKARIIVRFKGLKKSRIAISILDFLSPLKQTIIRSFLVSLVFINGIKASCSVRKEDFKHIIDLAKKEPKLDLGIVFYMGDKVLPFGDKLVALPLGFFF</sequence>
<name>A0A1W1E4C5_9ZZZZ</name>
<evidence type="ECO:0000313" key="1">
    <source>
        <dbReference type="EMBL" id="SFV88823.1"/>
    </source>
</evidence>
<accession>A0A1W1E4C5</accession>
<organism evidence="1">
    <name type="scientific">hydrothermal vent metagenome</name>
    <dbReference type="NCBI Taxonomy" id="652676"/>
    <lineage>
        <taxon>unclassified sequences</taxon>
        <taxon>metagenomes</taxon>
        <taxon>ecological metagenomes</taxon>
    </lineage>
</organism>
<proteinExistence type="predicted"/>
<dbReference type="EMBL" id="FPHZ01000182">
    <property type="protein sequence ID" value="SFV88823.1"/>
    <property type="molecule type" value="Genomic_DNA"/>
</dbReference>
<reference evidence="1" key="1">
    <citation type="submission" date="2016-10" db="EMBL/GenBank/DDBJ databases">
        <authorList>
            <person name="de Groot N.N."/>
        </authorList>
    </citation>
    <scope>NUCLEOTIDE SEQUENCE</scope>
</reference>
<protein>
    <submittedName>
        <fullName evidence="1">Uncharacterized protein</fullName>
    </submittedName>
</protein>
<dbReference type="AlphaFoldDB" id="A0A1W1E4C5"/>